<reference evidence="2" key="1">
    <citation type="submission" date="2018-08" db="EMBL/GenBank/DDBJ databases">
        <authorList>
            <person name="Jin W."/>
            <person name="Wang H."/>
            <person name="Yang Y."/>
            <person name="Li M."/>
            <person name="Liu J."/>
        </authorList>
    </citation>
    <scope>NUCLEOTIDE SEQUENCE</scope>
    <source>
        <strain evidence="2">AESS21</strain>
    </source>
</reference>
<dbReference type="PROSITE" id="PS50404">
    <property type="entry name" value="GST_NTER"/>
    <property type="match status" value="1"/>
</dbReference>
<evidence type="ECO:0000313" key="3">
    <source>
        <dbReference type="Proteomes" id="UP000705379"/>
    </source>
</evidence>
<dbReference type="InterPro" id="IPR036282">
    <property type="entry name" value="Glutathione-S-Trfase_C_sf"/>
</dbReference>
<dbReference type="SUPFAM" id="SSF52833">
    <property type="entry name" value="Thioredoxin-like"/>
    <property type="match status" value="1"/>
</dbReference>
<dbReference type="InterPro" id="IPR050983">
    <property type="entry name" value="GST_Omega/HSP26"/>
</dbReference>
<dbReference type="RefSeq" id="WP_213216030.1">
    <property type="nucleotide sequence ID" value="NZ_QTKU01000002.1"/>
</dbReference>
<organism evidence="2 3">
    <name type="scientific">Roseibium polysiphoniae</name>
    <dbReference type="NCBI Taxonomy" id="2571221"/>
    <lineage>
        <taxon>Bacteria</taxon>
        <taxon>Pseudomonadati</taxon>
        <taxon>Pseudomonadota</taxon>
        <taxon>Alphaproteobacteria</taxon>
        <taxon>Hyphomicrobiales</taxon>
        <taxon>Stappiaceae</taxon>
        <taxon>Roseibium</taxon>
    </lineage>
</organism>
<dbReference type="Proteomes" id="UP000705379">
    <property type="component" value="Unassembled WGS sequence"/>
</dbReference>
<dbReference type="PANTHER" id="PTHR43968:SF6">
    <property type="entry name" value="GLUTATHIONE S-TRANSFERASE OMEGA"/>
    <property type="match status" value="1"/>
</dbReference>
<dbReference type="SUPFAM" id="SSF47616">
    <property type="entry name" value="GST C-terminal domain-like"/>
    <property type="match status" value="1"/>
</dbReference>
<dbReference type="CDD" id="cd03205">
    <property type="entry name" value="GST_C_6"/>
    <property type="match status" value="1"/>
</dbReference>
<dbReference type="Gene3D" id="1.20.1050.10">
    <property type="match status" value="1"/>
</dbReference>
<dbReference type="InterPro" id="IPR004045">
    <property type="entry name" value="Glutathione_S-Trfase_N"/>
</dbReference>
<proteinExistence type="predicted"/>
<dbReference type="AlphaFoldDB" id="A0A944CCN0"/>
<dbReference type="Pfam" id="PF13417">
    <property type="entry name" value="GST_N_3"/>
    <property type="match status" value="1"/>
</dbReference>
<dbReference type="InterPro" id="IPR036249">
    <property type="entry name" value="Thioredoxin-like_sf"/>
</dbReference>
<sequence length="215" mass="23546">MLVLRSSPASPFGRKVKIAAEVLDLKSLINLQETQTTNPDDSIRQQNPLGKIPALILEDGNVLYDSRVIVEYLDHLAGGGKILPIGEARFPVLRLQALADGIMDAGILQVYENRFRPAQYRFEDWKTYQAAKVTRALDSLEAACPAHLTQLSDADAGTIALACALGYQDVRFGGEWRKSYPKLVAWLDSFEAAVPSFAATKVGPAPIPAKEEPLR</sequence>
<gene>
    <name evidence="2" type="ORF">DYI23_09765</name>
</gene>
<feature type="domain" description="GST N-terminal" evidence="1">
    <location>
        <begin position="1"/>
        <end position="81"/>
    </location>
</feature>
<evidence type="ECO:0000313" key="2">
    <source>
        <dbReference type="EMBL" id="MBS8260503.1"/>
    </source>
</evidence>
<dbReference type="Gene3D" id="3.40.30.10">
    <property type="entry name" value="Glutaredoxin"/>
    <property type="match status" value="1"/>
</dbReference>
<accession>A0A944CCN0</accession>
<dbReference type="PANTHER" id="PTHR43968">
    <property type="match status" value="1"/>
</dbReference>
<name>A0A944CCN0_9HYPH</name>
<dbReference type="EMBL" id="QTKU01000002">
    <property type="protein sequence ID" value="MBS8260503.1"/>
    <property type="molecule type" value="Genomic_DNA"/>
</dbReference>
<dbReference type="GO" id="GO:0005737">
    <property type="term" value="C:cytoplasm"/>
    <property type="evidence" value="ECO:0007669"/>
    <property type="project" value="TreeGrafter"/>
</dbReference>
<protein>
    <submittedName>
        <fullName evidence="2">Glutathione S-transferase family protein</fullName>
    </submittedName>
</protein>
<reference evidence="2" key="2">
    <citation type="journal article" date="2021" name="Microorganisms">
        <title>Bacterial Dimethylsulfoniopropionate Biosynthesis in the East China Sea.</title>
        <authorList>
            <person name="Liu J."/>
            <person name="Zhang Y."/>
            <person name="Liu J."/>
            <person name="Zhong H."/>
            <person name="Williams B.T."/>
            <person name="Zheng Y."/>
            <person name="Curson A.R.J."/>
            <person name="Sun C."/>
            <person name="Sun H."/>
            <person name="Song D."/>
            <person name="Wagner Mackenzie B."/>
            <person name="Bermejo Martinez A."/>
            <person name="Todd J.D."/>
            <person name="Zhang X.H."/>
        </authorList>
    </citation>
    <scope>NUCLEOTIDE SEQUENCE</scope>
    <source>
        <strain evidence="2">AESS21</strain>
    </source>
</reference>
<evidence type="ECO:0000259" key="1">
    <source>
        <dbReference type="PROSITE" id="PS50404"/>
    </source>
</evidence>
<comment type="caution">
    <text evidence="2">The sequence shown here is derived from an EMBL/GenBank/DDBJ whole genome shotgun (WGS) entry which is preliminary data.</text>
</comment>